<evidence type="ECO:0000313" key="2">
    <source>
        <dbReference type="EnsemblPlants" id="ONIVA04G14050.1"/>
    </source>
</evidence>
<evidence type="ECO:0000313" key="3">
    <source>
        <dbReference type="Proteomes" id="UP000006591"/>
    </source>
</evidence>
<evidence type="ECO:0000256" key="1">
    <source>
        <dbReference type="SAM" id="MobiDB-lite"/>
    </source>
</evidence>
<dbReference type="Proteomes" id="UP000006591">
    <property type="component" value="Chromosome 4"/>
</dbReference>
<dbReference type="AlphaFoldDB" id="A0A0E0H230"/>
<feature type="region of interest" description="Disordered" evidence="1">
    <location>
        <begin position="39"/>
        <end position="66"/>
    </location>
</feature>
<dbReference type="HOGENOM" id="CLU_133497_0_0_1"/>
<sequence length="171" mass="18402">MGANLASKSTTRTLVSLGVHHGGGAALRGGAVGVVGARPSHQRAEHTGGGGERGHRGCCGGSAPNPSSFAARRLRRRLPHPLPQHRIRRHRDLNSTVEHLGHLMHGRSHGRVLLDAPKCYCKKPLYPLNNPSNLTRAICTKKHKISSIKHVGISCTRDLGVPKLMATRVKE</sequence>
<dbReference type="OMA" id="KLMATRV"/>
<accession>A0A0E0H230</accession>
<keyword evidence="3" id="KW-1185">Reference proteome</keyword>
<name>A0A0E0H230_ORYNI</name>
<reference evidence="2" key="2">
    <citation type="submission" date="2018-04" db="EMBL/GenBank/DDBJ databases">
        <title>OnivRS2 (Oryza nivara Reference Sequence Version 2).</title>
        <authorList>
            <person name="Zhang J."/>
            <person name="Kudrna D."/>
            <person name="Lee S."/>
            <person name="Talag J."/>
            <person name="Rajasekar S."/>
            <person name="Welchert J."/>
            <person name="Hsing Y.-I."/>
            <person name="Wing R.A."/>
        </authorList>
    </citation>
    <scope>NUCLEOTIDE SEQUENCE [LARGE SCALE GENOMIC DNA]</scope>
    <source>
        <strain evidence="2">SL10</strain>
    </source>
</reference>
<dbReference type="EnsemblPlants" id="ONIVA04G14050.1">
    <property type="protein sequence ID" value="ONIVA04G14050.1"/>
    <property type="gene ID" value="ONIVA04G14050"/>
</dbReference>
<dbReference type="STRING" id="4536.A0A0E0H230"/>
<protein>
    <submittedName>
        <fullName evidence="2">Uncharacterized protein</fullName>
    </submittedName>
</protein>
<dbReference type="Gramene" id="ONIVA04G14050.1">
    <property type="protein sequence ID" value="ONIVA04G14050.1"/>
    <property type="gene ID" value="ONIVA04G14050"/>
</dbReference>
<proteinExistence type="predicted"/>
<organism evidence="2">
    <name type="scientific">Oryza nivara</name>
    <name type="common">Indian wild rice</name>
    <name type="synonym">Oryza sativa f. spontanea</name>
    <dbReference type="NCBI Taxonomy" id="4536"/>
    <lineage>
        <taxon>Eukaryota</taxon>
        <taxon>Viridiplantae</taxon>
        <taxon>Streptophyta</taxon>
        <taxon>Embryophyta</taxon>
        <taxon>Tracheophyta</taxon>
        <taxon>Spermatophyta</taxon>
        <taxon>Magnoliopsida</taxon>
        <taxon>Liliopsida</taxon>
        <taxon>Poales</taxon>
        <taxon>Poaceae</taxon>
        <taxon>BOP clade</taxon>
        <taxon>Oryzoideae</taxon>
        <taxon>Oryzeae</taxon>
        <taxon>Oryzinae</taxon>
        <taxon>Oryza</taxon>
    </lineage>
</organism>
<reference evidence="2" key="1">
    <citation type="submission" date="2015-04" db="UniProtKB">
        <authorList>
            <consortium name="EnsemblPlants"/>
        </authorList>
    </citation>
    <scope>IDENTIFICATION</scope>
    <source>
        <strain evidence="2">SL10</strain>
    </source>
</reference>